<comment type="caution">
    <text evidence="1">The sequence shown here is derived from an EMBL/GenBank/DDBJ whole genome shotgun (WGS) entry which is preliminary data.</text>
</comment>
<reference evidence="1" key="1">
    <citation type="submission" date="2019-08" db="EMBL/GenBank/DDBJ databases">
        <authorList>
            <person name="Kucharzyk K."/>
            <person name="Murdoch R.W."/>
            <person name="Higgins S."/>
            <person name="Loffler F."/>
        </authorList>
    </citation>
    <scope>NUCLEOTIDE SEQUENCE</scope>
</reference>
<proteinExistence type="predicted"/>
<evidence type="ECO:0000313" key="1">
    <source>
        <dbReference type="EMBL" id="MPM90288.1"/>
    </source>
</evidence>
<dbReference type="Pfam" id="PF01899">
    <property type="entry name" value="MNHE"/>
    <property type="match status" value="1"/>
</dbReference>
<dbReference type="GO" id="GO:0016020">
    <property type="term" value="C:membrane"/>
    <property type="evidence" value="ECO:0007669"/>
    <property type="project" value="InterPro"/>
</dbReference>
<dbReference type="EMBL" id="VSSQ01037568">
    <property type="protein sequence ID" value="MPM90288.1"/>
    <property type="molecule type" value="Genomic_DNA"/>
</dbReference>
<name>A0A645DMH2_9ZZZZ</name>
<organism evidence="1">
    <name type="scientific">bioreactor metagenome</name>
    <dbReference type="NCBI Taxonomy" id="1076179"/>
    <lineage>
        <taxon>unclassified sequences</taxon>
        <taxon>metagenomes</taxon>
        <taxon>ecological metagenomes</taxon>
    </lineage>
</organism>
<accession>A0A645DMH2</accession>
<sequence length="123" mass="13640">MITQVYLMDLEITGIPYELCPRLAYYLVRLVYDIVRCGVEVAIALLKGRPEICRVVVELPTEDHLLNAIVCNTITLTPGTISLEMQGRHAEILRLNTTGATLEKIRADIEAGYAVLKPSAAEK</sequence>
<protein>
    <submittedName>
        <fullName evidence="1">Uncharacterized protein</fullName>
    </submittedName>
</protein>
<dbReference type="GO" id="GO:0008324">
    <property type="term" value="F:monoatomic cation transmembrane transporter activity"/>
    <property type="evidence" value="ECO:0007669"/>
    <property type="project" value="InterPro"/>
</dbReference>
<gene>
    <name evidence="1" type="ORF">SDC9_137409</name>
</gene>
<dbReference type="InterPro" id="IPR002758">
    <property type="entry name" value="Cation_antiport_E"/>
</dbReference>
<dbReference type="AlphaFoldDB" id="A0A645DMH2"/>